<feature type="region of interest" description="Disordered" evidence="3">
    <location>
        <begin position="348"/>
        <end position="393"/>
    </location>
</feature>
<feature type="domain" description="Protein kinase" evidence="4">
    <location>
        <begin position="28"/>
        <end position="325"/>
    </location>
</feature>
<feature type="region of interest" description="Disordered" evidence="3">
    <location>
        <begin position="423"/>
        <end position="445"/>
    </location>
</feature>
<keyword evidence="6" id="KW-1185">Reference proteome</keyword>
<dbReference type="Proteomes" id="UP000683925">
    <property type="component" value="Unassembled WGS sequence"/>
</dbReference>
<dbReference type="OMA" id="NHIPQVD"/>
<name>A0A8S1VUK6_PAROT</name>
<dbReference type="AlphaFoldDB" id="A0A8S1VUK6"/>
<dbReference type="PROSITE" id="PS00108">
    <property type="entry name" value="PROTEIN_KINASE_ST"/>
    <property type="match status" value="1"/>
</dbReference>
<organism evidence="5 6">
    <name type="scientific">Paramecium octaurelia</name>
    <dbReference type="NCBI Taxonomy" id="43137"/>
    <lineage>
        <taxon>Eukaryota</taxon>
        <taxon>Sar</taxon>
        <taxon>Alveolata</taxon>
        <taxon>Ciliophora</taxon>
        <taxon>Intramacronucleata</taxon>
        <taxon>Oligohymenophorea</taxon>
        <taxon>Peniculida</taxon>
        <taxon>Parameciidae</taxon>
        <taxon>Paramecium</taxon>
    </lineage>
</organism>
<dbReference type="EMBL" id="CAJJDP010000075">
    <property type="protein sequence ID" value="CAD8181110.1"/>
    <property type="molecule type" value="Genomic_DNA"/>
</dbReference>
<evidence type="ECO:0000313" key="5">
    <source>
        <dbReference type="EMBL" id="CAD8181110.1"/>
    </source>
</evidence>
<gene>
    <name evidence="5" type="ORF">POCTA_138.1.T0760140</name>
</gene>
<dbReference type="CDD" id="cd14016">
    <property type="entry name" value="STKc_CK1"/>
    <property type="match status" value="1"/>
</dbReference>
<dbReference type="InterPro" id="IPR008271">
    <property type="entry name" value="Ser/Thr_kinase_AS"/>
</dbReference>
<evidence type="ECO:0000256" key="2">
    <source>
        <dbReference type="ARBA" id="ARBA00023860"/>
    </source>
</evidence>
<comment type="caution">
    <text evidence="5">The sequence shown here is derived from an EMBL/GenBank/DDBJ whole genome shotgun (WGS) entry which is preliminary data.</text>
</comment>
<evidence type="ECO:0000256" key="3">
    <source>
        <dbReference type="SAM" id="MobiDB-lite"/>
    </source>
</evidence>
<dbReference type="GO" id="GO:0005524">
    <property type="term" value="F:ATP binding"/>
    <property type="evidence" value="ECO:0007669"/>
    <property type="project" value="InterPro"/>
</dbReference>
<dbReference type="SMART" id="SM00220">
    <property type="entry name" value="S_TKc"/>
    <property type="match status" value="1"/>
</dbReference>
<dbReference type="Pfam" id="PF00069">
    <property type="entry name" value="Pkinase"/>
    <property type="match status" value="1"/>
</dbReference>
<evidence type="ECO:0000313" key="6">
    <source>
        <dbReference type="Proteomes" id="UP000683925"/>
    </source>
</evidence>
<feature type="compositionally biased region" description="Basic and acidic residues" evidence="3">
    <location>
        <begin position="423"/>
        <end position="443"/>
    </location>
</feature>
<dbReference type="FunFam" id="1.10.510.10:FF:001087">
    <property type="entry name" value="Uncharacterized protein"/>
    <property type="match status" value="1"/>
</dbReference>
<feature type="compositionally biased region" description="Basic and acidic residues" evidence="3">
    <location>
        <begin position="353"/>
        <end position="368"/>
    </location>
</feature>
<dbReference type="InterPro" id="IPR050235">
    <property type="entry name" value="CK1_Ser-Thr_kinase"/>
</dbReference>
<protein>
    <recommendedName>
        <fullName evidence="2">Casein kinase I</fullName>
        <ecNumber evidence="1">2.7.11.1</ecNumber>
    </recommendedName>
</protein>
<proteinExistence type="predicted"/>
<dbReference type="PROSITE" id="PS50011">
    <property type="entry name" value="PROTEIN_KINASE_DOM"/>
    <property type="match status" value="1"/>
</dbReference>
<evidence type="ECO:0000259" key="4">
    <source>
        <dbReference type="PROSITE" id="PS50011"/>
    </source>
</evidence>
<reference evidence="5" key="1">
    <citation type="submission" date="2021-01" db="EMBL/GenBank/DDBJ databases">
        <authorList>
            <consortium name="Genoscope - CEA"/>
            <person name="William W."/>
        </authorList>
    </citation>
    <scope>NUCLEOTIDE SEQUENCE</scope>
</reference>
<dbReference type="OrthoDB" id="291626at2759"/>
<dbReference type="PANTHER" id="PTHR11909">
    <property type="entry name" value="CASEIN KINASE-RELATED"/>
    <property type="match status" value="1"/>
</dbReference>
<dbReference type="InterPro" id="IPR000719">
    <property type="entry name" value="Prot_kinase_dom"/>
</dbReference>
<evidence type="ECO:0000256" key="1">
    <source>
        <dbReference type="ARBA" id="ARBA00012513"/>
    </source>
</evidence>
<dbReference type="GO" id="GO:0004674">
    <property type="term" value="F:protein serine/threonine kinase activity"/>
    <property type="evidence" value="ECO:0007669"/>
    <property type="project" value="UniProtKB-EC"/>
</dbReference>
<accession>A0A8S1VUK6</accession>
<dbReference type="EC" id="2.7.11.1" evidence="1"/>
<sequence length="505" mass="59204">MRSTKKHATTHSDNPFKLSVGQIIAQKFKLIDKVGQGSFGMIFKTENLETGDIFATKFEKRDENSNGVSLLVKEIKVLIEVQEFEGFPQIVFYGRDEHYNYFMQTYLGQNLEHLFKKSNYKFSMTTVCRIGISLIDRLKLLHSKNLIHRDLKPDNVCIGYEDVDKIYLIDFGLAKYYREQNGNHIPQVDKKGIIGTARYASLTAHLCMMLYVYEIKAKEQSRRDDIESLGYVLVYLAKGKLPWMNLNTTTKSEKYQKIKEFKQQLTLEKLCEGLPKCFLNLFIYARGLDFQGEPDYEFLKELFQKQLQQETYSQQGQTTLEYEWERFPEIKKRKSRLWTNQQKQKIVQIGVDSDPRKSSEDKGQEHKGSSFLNLPLKDQPLDSLSPDIKNKQSRNISQNISSFGTSQINNYQISQIDKFKRFPTERKDQRNNTVDTQKRERETSPNQKIFIKQTTNKTERKMAFFEIDNDYRDFDHIDQIASEEVKIVFSNFIPNLGRRKSALDL</sequence>